<dbReference type="Proteomes" id="UP001460270">
    <property type="component" value="Unassembled WGS sequence"/>
</dbReference>
<evidence type="ECO:0000313" key="2">
    <source>
        <dbReference type="EMBL" id="KAK7882699.1"/>
    </source>
</evidence>
<name>A0AAW0N0L7_9GOBI</name>
<evidence type="ECO:0000313" key="3">
    <source>
        <dbReference type="Proteomes" id="UP001460270"/>
    </source>
</evidence>
<evidence type="ECO:0000256" key="1">
    <source>
        <dbReference type="SAM" id="MobiDB-lite"/>
    </source>
</evidence>
<keyword evidence="3" id="KW-1185">Reference proteome</keyword>
<dbReference type="EMBL" id="JBBPFD010000021">
    <property type="protein sequence ID" value="KAK7882699.1"/>
    <property type="molecule type" value="Genomic_DNA"/>
</dbReference>
<organism evidence="2 3">
    <name type="scientific">Mugilogobius chulae</name>
    <name type="common">yellowstripe goby</name>
    <dbReference type="NCBI Taxonomy" id="88201"/>
    <lineage>
        <taxon>Eukaryota</taxon>
        <taxon>Metazoa</taxon>
        <taxon>Chordata</taxon>
        <taxon>Craniata</taxon>
        <taxon>Vertebrata</taxon>
        <taxon>Euteleostomi</taxon>
        <taxon>Actinopterygii</taxon>
        <taxon>Neopterygii</taxon>
        <taxon>Teleostei</taxon>
        <taxon>Neoteleostei</taxon>
        <taxon>Acanthomorphata</taxon>
        <taxon>Gobiaria</taxon>
        <taxon>Gobiiformes</taxon>
        <taxon>Gobioidei</taxon>
        <taxon>Gobiidae</taxon>
        <taxon>Gobionellinae</taxon>
        <taxon>Mugilogobius</taxon>
    </lineage>
</organism>
<dbReference type="AlphaFoldDB" id="A0AAW0N0L7"/>
<feature type="compositionally biased region" description="Low complexity" evidence="1">
    <location>
        <begin position="14"/>
        <end position="27"/>
    </location>
</feature>
<comment type="caution">
    <text evidence="2">The sequence shown here is derived from an EMBL/GenBank/DDBJ whole genome shotgun (WGS) entry which is preliminary data.</text>
</comment>
<feature type="region of interest" description="Disordered" evidence="1">
    <location>
        <begin position="1"/>
        <end position="27"/>
    </location>
</feature>
<sequence>MLRSFCTSGKARQGGSAPGADSSSDDAFFGPPVPGQIHLTILSLSATSRFRNTTVRASSSNAADRKNYSLYKSFSFFLTAADPGPVQGVGRVTGFRTCVKAAFWNQAQTHTLDLNINCLLAGLRNPSPPHSNKTQRLRRCSLGELVPFTHLPPSLFYLPHANHALKHERDTKRRREGDLVPEKPGCKWCWDRPGWLSAGELAGLQPG</sequence>
<proteinExistence type="predicted"/>
<gene>
    <name evidence="2" type="ORF">WMY93_028873</name>
</gene>
<protein>
    <submittedName>
        <fullName evidence="2">Uncharacterized protein</fullName>
    </submittedName>
</protein>
<accession>A0AAW0N0L7</accession>
<reference evidence="3" key="1">
    <citation type="submission" date="2024-04" db="EMBL/GenBank/DDBJ databases">
        <title>Salinicola lusitanus LLJ914,a marine bacterium isolated from the Okinawa Trough.</title>
        <authorList>
            <person name="Li J."/>
        </authorList>
    </citation>
    <scope>NUCLEOTIDE SEQUENCE [LARGE SCALE GENOMIC DNA]</scope>
</reference>